<reference evidence="10" key="1">
    <citation type="submission" date="2021-05" db="EMBL/GenBank/DDBJ databases">
        <authorList>
            <person name="Tigano A."/>
        </authorList>
    </citation>
    <scope>NUCLEOTIDE SEQUENCE</scope>
</reference>
<organism evidence="10 11">
    <name type="scientific">Menidia menidia</name>
    <name type="common">Atlantic silverside</name>
    <dbReference type="NCBI Taxonomy" id="238744"/>
    <lineage>
        <taxon>Eukaryota</taxon>
        <taxon>Metazoa</taxon>
        <taxon>Chordata</taxon>
        <taxon>Craniata</taxon>
        <taxon>Vertebrata</taxon>
        <taxon>Euteleostomi</taxon>
        <taxon>Actinopterygii</taxon>
        <taxon>Neopterygii</taxon>
        <taxon>Teleostei</taxon>
        <taxon>Neoteleostei</taxon>
        <taxon>Acanthomorphata</taxon>
        <taxon>Ovalentaria</taxon>
        <taxon>Atherinomorphae</taxon>
        <taxon>Atheriniformes</taxon>
        <taxon>Atherinopsidae</taxon>
        <taxon>Menidiinae</taxon>
        <taxon>Menidia</taxon>
    </lineage>
</organism>
<dbReference type="GO" id="GO:0006508">
    <property type="term" value="P:proteolysis"/>
    <property type="evidence" value="ECO:0007669"/>
    <property type="project" value="InterPro"/>
</dbReference>
<evidence type="ECO:0000256" key="7">
    <source>
        <dbReference type="ARBA" id="ARBA00039658"/>
    </source>
</evidence>
<sequence length="836" mass="92075">MALMDCTGHPTSFVRGVVEGTEVPMLVDSGASVSLISADFRMSVPALRNRPMKRNFIDSRAINGQMLDTLGTCEITFRLGPTNWQHTFHVLRESTQCVLLGLDFLAPNCALLDWGQGVLQLWDVSVPLLQTGELVPSCCNVSLADVWTIPPLSEALVPVNILTPAGTGRPAADFEGYLEPNIPDTTGLVVARSVNSVRNGVTSARILNPTGEAVELKRGLHLGEFYPLKKDDIVVPPHVADHHPTVPPAAVSPVSLEESPVTAEQRARLADLLQRDGARHKNADALSRRPVSPDPVDPNAPATGPVTVASLETSDHSPSADVEAESLLVYSLCGGGAELQSLQREDPDIGTVLAWLEQGKVRRPRKVPRDCSAGLRKLWTEFHRLSVMEGLLCRTVVTDTTGQKRVQTVVPASMVPELLQQLHGGPAAAHFSAERVWEKARQSCYWPFMLRDIRRWCEQCRACQTRRSPVPGPKAPMGGAQVSRPLQRVAADILELPMTSRGNRYILVVEDYFTKFVSLYALPNQTAHSVARCLFEDYVLVHGVPEILHSDQGRQFEAEVIQILCQRLGIKKTRTTAYNPKSDGMVERHNRTLIDQLAKLLLSHGGEWDTYVKHVAFAYNTSKHSSTRFTPFYLMHGREARVPADVLVPASAPDFWGTGSLMDYASTIAERLESAFSTARLNSAEAHERQKLYHDQSSCHRPYMVGALVWLNNPPESRMKLAPHWKGPYRVVQVLASGGESALTYRIVSALDPMERAQVVHHDRLKLYTLPLPAQAVPTPAAVRSPLGVESSLPQHGDQPQTGEMDNGLCGTLPELQSRSGRVVRPPSHLQDFVRF</sequence>
<keyword evidence="4" id="KW-0255">Endonuclease</keyword>
<dbReference type="GO" id="GO:0003964">
    <property type="term" value="F:RNA-directed DNA polymerase activity"/>
    <property type="evidence" value="ECO:0007669"/>
    <property type="project" value="UniProtKB-KW"/>
</dbReference>
<dbReference type="Proteomes" id="UP000677803">
    <property type="component" value="Unassembled WGS sequence"/>
</dbReference>
<evidence type="ECO:0000259" key="9">
    <source>
        <dbReference type="PROSITE" id="PS50994"/>
    </source>
</evidence>
<evidence type="ECO:0000256" key="4">
    <source>
        <dbReference type="ARBA" id="ARBA00022759"/>
    </source>
</evidence>
<dbReference type="FunFam" id="1.10.340.70:FF:000001">
    <property type="entry name" value="Retrovirus-related Pol polyprotein from transposon gypsy-like Protein"/>
    <property type="match status" value="1"/>
</dbReference>
<evidence type="ECO:0000256" key="6">
    <source>
        <dbReference type="ARBA" id="ARBA00022918"/>
    </source>
</evidence>
<feature type="region of interest" description="Disordered" evidence="8">
    <location>
        <begin position="783"/>
        <end position="824"/>
    </location>
</feature>
<dbReference type="Pfam" id="PF00665">
    <property type="entry name" value="rve"/>
    <property type="match status" value="1"/>
</dbReference>
<dbReference type="Gene3D" id="1.10.340.70">
    <property type="match status" value="1"/>
</dbReference>
<dbReference type="Gene3D" id="3.30.420.10">
    <property type="entry name" value="Ribonuclease H-like superfamily/Ribonuclease H"/>
    <property type="match status" value="1"/>
</dbReference>
<name>A0A8S4AQS4_9TELE</name>
<evidence type="ECO:0000256" key="3">
    <source>
        <dbReference type="ARBA" id="ARBA00022722"/>
    </source>
</evidence>
<dbReference type="GO" id="GO:0004190">
    <property type="term" value="F:aspartic-type endopeptidase activity"/>
    <property type="evidence" value="ECO:0007669"/>
    <property type="project" value="InterPro"/>
</dbReference>
<dbReference type="Pfam" id="PF17921">
    <property type="entry name" value="Integrase_H2C2"/>
    <property type="match status" value="1"/>
</dbReference>
<dbReference type="InterPro" id="IPR001969">
    <property type="entry name" value="Aspartic_peptidase_AS"/>
</dbReference>
<comment type="caution">
    <text evidence="10">The sequence shown here is derived from an EMBL/GenBank/DDBJ whole genome shotgun (WGS) entry which is preliminary data.</text>
</comment>
<dbReference type="PROSITE" id="PS50994">
    <property type="entry name" value="INTEGRASE"/>
    <property type="match status" value="1"/>
</dbReference>
<accession>A0A8S4AQS4</accession>
<dbReference type="InterPro" id="IPR001584">
    <property type="entry name" value="Integrase_cat-core"/>
</dbReference>
<dbReference type="PANTHER" id="PTHR37984:SF15">
    <property type="entry name" value="INTEGRASE CATALYTIC DOMAIN-CONTAINING PROTEIN"/>
    <property type="match status" value="1"/>
</dbReference>
<dbReference type="GO" id="GO:0015074">
    <property type="term" value="P:DNA integration"/>
    <property type="evidence" value="ECO:0007669"/>
    <property type="project" value="InterPro"/>
</dbReference>
<gene>
    <name evidence="10" type="ORF">MMEN_LOCUS8427</name>
</gene>
<dbReference type="InterPro" id="IPR036397">
    <property type="entry name" value="RNaseH_sf"/>
</dbReference>
<dbReference type="EMBL" id="CAJRST010008890">
    <property type="protein sequence ID" value="CAG5897368.1"/>
    <property type="molecule type" value="Genomic_DNA"/>
</dbReference>
<keyword evidence="6" id="KW-0695">RNA-directed DNA polymerase</keyword>
<evidence type="ECO:0000313" key="11">
    <source>
        <dbReference type="Proteomes" id="UP000677803"/>
    </source>
</evidence>
<dbReference type="InterPro" id="IPR050951">
    <property type="entry name" value="Retrovirus_Pol_polyprotein"/>
</dbReference>
<evidence type="ECO:0000256" key="5">
    <source>
        <dbReference type="ARBA" id="ARBA00022801"/>
    </source>
</evidence>
<dbReference type="OrthoDB" id="8892477at2759"/>
<dbReference type="InterPro" id="IPR012337">
    <property type="entry name" value="RNaseH-like_sf"/>
</dbReference>
<dbReference type="GO" id="GO:0003676">
    <property type="term" value="F:nucleic acid binding"/>
    <property type="evidence" value="ECO:0007669"/>
    <property type="project" value="InterPro"/>
</dbReference>
<dbReference type="CDD" id="cd00303">
    <property type="entry name" value="retropepsin_like"/>
    <property type="match status" value="1"/>
</dbReference>
<evidence type="ECO:0000256" key="2">
    <source>
        <dbReference type="ARBA" id="ARBA00022695"/>
    </source>
</evidence>
<keyword evidence="11" id="KW-1185">Reference proteome</keyword>
<feature type="compositionally biased region" description="Polar residues" evidence="8">
    <location>
        <begin position="792"/>
        <end position="804"/>
    </location>
</feature>
<evidence type="ECO:0000256" key="8">
    <source>
        <dbReference type="SAM" id="MobiDB-lite"/>
    </source>
</evidence>
<dbReference type="Gene3D" id="2.40.70.10">
    <property type="entry name" value="Acid Proteases"/>
    <property type="match status" value="1"/>
</dbReference>
<dbReference type="FunFam" id="3.30.420.10:FF:000032">
    <property type="entry name" value="Retrovirus-related Pol polyprotein from transposon 297-like Protein"/>
    <property type="match status" value="1"/>
</dbReference>
<dbReference type="PROSITE" id="PS00141">
    <property type="entry name" value="ASP_PROTEASE"/>
    <property type="match status" value="1"/>
</dbReference>
<dbReference type="InterPro" id="IPR021109">
    <property type="entry name" value="Peptidase_aspartic_dom_sf"/>
</dbReference>
<feature type="region of interest" description="Disordered" evidence="8">
    <location>
        <begin position="279"/>
        <end position="317"/>
    </location>
</feature>
<dbReference type="GO" id="GO:0004519">
    <property type="term" value="F:endonuclease activity"/>
    <property type="evidence" value="ECO:0007669"/>
    <property type="project" value="UniProtKB-KW"/>
</dbReference>
<protein>
    <recommendedName>
        <fullName evidence="7">Gypsy retrotransposon integrase-like protein 1</fullName>
    </recommendedName>
</protein>
<dbReference type="PANTHER" id="PTHR37984">
    <property type="entry name" value="PROTEIN CBG26694"/>
    <property type="match status" value="1"/>
</dbReference>
<proteinExistence type="predicted"/>
<keyword evidence="1" id="KW-0808">Transferase</keyword>
<keyword evidence="3" id="KW-0540">Nuclease</keyword>
<dbReference type="SUPFAM" id="SSF50630">
    <property type="entry name" value="Acid proteases"/>
    <property type="match status" value="1"/>
</dbReference>
<feature type="domain" description="Integrase catalytic" evidence="9">
    <location>
        <begin position="481"/>
        <end position="639"/>
    </location>
</feature>
<dbReference type="InterPro" id="IPR041588">
    <property type="entry name" value="Integrase_H2C2"/>
</dbReference>
<keyword evidence="5" id="KW-0378">Hydrolase</keyword>
<evidence type="ECO:0000256" key="1">
    <source>
        <dbReference type="ARBA" id="ARBA00022679"/>
    </source>
</evidence>
<keyword evidence="2" id="KW-0548">Nucleotidyltransferase</keyword>
<dbReference type="SUPFAM" id="SSF53098">
    <property type="entry name" value="Ribonuclease H-like"/>
    <property type="match status" value="1"/>
</dbReference>
<evidence type="ECO:0000313" key="10">
    <source>
        <dbReference type="EMBL" id="CAG5897368.1"/>
    </source>
</evidence>
<dbReference type="Pfam" id="PF13975">
    <property type="entry name" value="gag-asp_proteas"/>
    <property type="match status" value="1"/>
</dbReference>
<dbReference type="AlphaFoldDB" id="A0A8S4AQS4"/>